<accession>A0A9P7DPY7</accession>
<protein>
    <submittedName>
        <fullName evidence="1">Uncharacterized protein</fullName>
    </submittedName>
</protein>
<dbReference type="EMBL" id="JABBWE010000009">
    <property type="protein sequence ID" value="KAG1800234.1"/>
    <property type="molecule type" value="Genomic_DNA"/>
</dbReference>
<reference evidence="1" key="1">
    <citation type="journal article" date="2020" name="New Phytol.">
        <title>Comparative genomics reveals dynamic genome evolution in host specialist ectomycorrhizal fungi.</title>
        <authorList>
            <person name="Lofgren L.A."/>
            <person name="Nguyen N.H."/>
            <person name="Vilgalys R."/>
            <person name="Ruytinx J."/>
            <person name="Liao H.L."/>
            <person name="Branco S."/>
            <person name="Kuo A."/>
            <person name="LaButti K."/>
            <person name="Lipzen A."/>
            <person name="Andreopoulos W."/>
            <person name="Pangilinan J."/>
            <person name="Riley R."/>
            <person name="Hundley H."/>
            <person name="Na H."/>
            <person name="Barry K."/>
            <person name="Grigoriev I.V."/>
            <person name="Stajich J.E."/>
            <person name="Kennedy P.G."/>
        </authorList>
    </citation>
    <scope>NUCLEOTIDE SEQUENCE</scope>
    <source>
        <strain evidence="1">S12</strain>
    </source>
</reference>
<evidence type="ECO:0000313" key="1">
    <source>
        <dbReference type="EMBL" id="KAG1800234.1"/>
    </source>
</evidence>
<proteinExistence type="predicted"/>
<dbReference type="AlphaFoldDB" id="A0A9P7DPY7"/>
<gene>
    <name evidence="1" type="ORF">HD556DRAFT_1230311</name>
</gene>
<sequence length="121" mass="13494">MMVNCGMDIDGLPCTAPPGEEGMDMSHAGGEYEAFEGLTEQIADVSGYHYVDLRTRQDRTENQTEHWHLQLDLLVNAYLDYHSCDSGDGMPILEDELLEPPLDDSPSVSLTNIELIDLFSM</sequence>
<keyword evidence="2" id="KW-1185">Reference proteome</keyword>
<dbReference type="OrthoDB" id="2656072at2759"/>
<comment type="caution">
    <text evidence="1">The sequence shown here is derived from an EMBL/GenBank/DDBJ whole genome shotgun (WGS) entry which is preliminary data.</text>
</comment>
<name>A0A9P7DPY7_9AGAM</name>
<dbReference type="GeneID" id="64591106"/>
<dbReference type="RefSeq" id="XP_041164220.1">
    <property type="nucleotide sequence ID" value="XM_041297342.1"/>
</dbReference>
<organism evidence="1 2">
    <name type="scientific">Suillus plorans</name>
    <dbReference type="NCBI Taxonomy" id="116603"/>
    <lineage>
        <taxon>Eukaryota</taxon>
        <taxon>Fungi</taxon>
        <taxon>Dikarya</taxon>
        <taxon>Basidiomycota</taxon>
        <taxon>Agaricomycotina</taxon>
        <taxon>Agaricomycetes</taxon>
        <taxon>Agaricomycetidae</taxon>
        <taxon>Boletales</taxon>
        <taxon>Suillineae</taxon>
        <taxon>Suillaceae</taxon>
        <taxon>Suillus</taxon>
    </lineage>
</organism>
<dbReference type="Proteomes" id="UP000719766">
    <property type="component" value="Unassembled WGS sequence"/>
</dbReference>
<evidence type="ECO:0000313" key="2">
    <source>
        <dbReference type="Proteomes" id="UP000719766"/>
    </source>
</evidence>